<dbReference type="PROSITE" id="PS50192">
    <property type="entry name" value="T_SNARE"/>
    <property type="match status" value="1"/>
</dbReference>
<comment type="caution">
    <text evidence="13">The sequence shown here is derived from an EMBL/GenBank/DDBJ whole genome shotgun (WGS) entry which is preliminary data.</text>
</comment>
<evidence type="ECO:0000256" key="9">
    <source>
        <dbReference type="SAM" id="Phobius"/>
    </source>
</evidence>
<dbReference type="AlphaFoldDB" id="A0A1J5RIE5"/>
<evidence type="ECO:0000256" key="2">
    <source>
        <dbReference type="ARBA" id="ARBA00022475"/>
    </source>
</evidence>
<dbReference type="Pfam" id="PF00672">
    <property type="entry name" value="HAMP"/>
    <property type="match status" value="1"/>
</dbReference>
<dbReference type="PROSITE" id="PS50885">
    <property type="entry name" value="HAMP"/>
    <property type="match status" value="1"/>
</dbReference>
<dbReference type="PANTHER" id="PTHR32089:SF112">
    <property type="entry name" value="LYSOZYME-LIKE PROTEIN-RELATED"/>
    <property type="match status" value="1"/>
</dbReference>
<keyword evidence="6 9" id="KW-0472">Membrane</keyword>
<dbReference type="InterPro" id="IPR004089">
    <property type="entry name" value="MCPsignal_dom"/>
</dbReference>
<dbReference type="SUPFAM" id="SSF58104">
    <property type="entry name" value="Methyl-accepting chemotaxis protein (MCP) signaling domain"/>
    <property type="match status" value="1"/>
</dbReference>
<evidence type="ECO:0000256" key="5">
    <source>
        <dbReference type="ARBA" id="ARBA00022989"/>
    </source>
</evidence>
<evidence type="ECO:0000256" key="3">
    <source>
        <dbReference type="ARBA" id="ARBA00022519"/>
    </source>
</evidence>
<feature type="transmembrane region" description="Helical" evidence="9">
    <location>
        <begin position="12"/>
        <end position="32"/>
    </location>
</feature>
<dbReference type="InterPro" id="IPR033480">
    <property type="entry name" value="sCache_2"/>
</dbReference>
<dbReference type="Pfam" id="PF17200">
    <property type="entry name" value="sCache_2"/>
    <property type="match status" value="1"/>
</dbReference>
<dbReference type="InterPro" id="IPR004090">
    <property type="entry name" value="Chemotax_Me-accpt_rcpt"/>
</dbReference>
<gene>
    <name evidence="13" type="primary">mcp4_16</name>
    <name evidence="13" type="ORF">GALL_221340</name>
</gene>
<dbReference type="PANTHER" id="PTHR32089">
    <property type="entry name" value="METHYL-ACCEPTING CHEMOTAXIS PROTEIN MCPB"/>
    <property type="match status" value="1"/>
</dbReference>
<dbReference type="SMART" id="SM00283">
    <property type="entry name" value="MA"/>
    <property type="match status" value="1"/>
</dbReference>
<dbReference type="Gene3D" id="6.10.340.10">
    <property type="match status" value="1"/>
</dbReference>
<accession>A0A1J5RIE5</accession>
<evidence type="ECO:0000259" key="12">
    <source>
        <dbReference type="PROSITE" id="PS50885"/>
    </source>
</evidence>
<evidence type="ECO:0000259" key="10">
    <source>
        <dbReference type="PROSITE" id="PS50111"/>
    </source>
</evidence>
<dbReference type="EMBL" id="MLJW01000158">
    <property type="protein sequence ID" value="OIQ95888.1"/>
    <property type="molecule type" value="Genomic_DNA"/>
</dbReference>
<organism evidence="13">
    <name type="scientific">mine drainage metagenome</name>
    <dbReference type="NCBI Taxonomy" id="410659"/>
    <lineage>
        <taxon>unclassified sequences</taxon>
        <taxon>metagenomes</taxon>
        <taxon>ecological metagenomes</taxon>
    </lineage>
</organism>
<dbReference type="Gene3D" id="1.10.287.950">
    <property type="entry name" value="Methyl-accepting chemotaxis protein"/>
    <property type="match status" value="1"/>
</dbReference>
<feature type="domain" description="HAMP" evidence="12">
    <location>
        <begin position="212"/>
        <end position="265"/>
    </location>
</feature>
<sequence length="562" mass="60078">MLANFRSIRTPLLAIAAIAALVLVALSGYAVWQLRANGMNADIALTRSEAETALSIVREFDHRAQSGEISQAVARTMARDALRAIRYGRNEYIFAYDSNGTNIVHGSKPDREGKNYIDSADSNGVHYLREFIRLAHEQGGGVVHYSFPKPGSTVPLPKISSIVYYQPWDMIIGTGVYVDQIDRDFRENIVVFGSLFVLALAALIGSALLLSRAITRPLAELSQDTQALVNGHTDITVRNTARRDELGPLAQALERWRTGLIENETLRRQQQDNQRRMAEERQRMMAATADTLERRVQAIIGAILASVRQLDEASTALSANAEQAQRQSTAVAEATQEASSNVESVSYASSELSASIQEISQQMSEAAGVAQTASLEARSATDKITGLANAAQKIGEVVQLINDIASQTNLLALNATIESARAGEAGKGFAVVAGEVKHLAGQTARATDDITLQITAIQTETREAVRAIGSIAQVIGRINEMSASIAGAVEEQGAATSEIARNVEQASEGTRRVASNITGVADAATHTGQMATNVAGAAQSLAKDINSLQGEIQGFLGDLRKG</sequence>
<evidence type="ECO:0000256" key="7">
    <source>
        <dbReference type="ARBA" id="ARBA00023224"/>
    </source>
</evidence>
<dbReference type="SMART" id="SM00304">
    <property type="entry name" value="HAMP"/>
    <property type="match status" value="2"/>
</dbReference>
<dbReference type="GO" id="GO:0006935">
    <property type="term" value="P:chemotaxis"/>
    <property type="evidence" value="ECO:0007669"/>
    <property type="project" value="InterPro"/>
</dbReference>
<dbReference type="SMART" id="SM01049">
    <property type="entry name" value="Cache_2"/>
    <property type="match status" value="1"/>
</dbReference>
<dbReference type="CDD" id="cd06225">
    <property type="entry name" value="HAMP"/>
    <property type="match status" value="1"/>
</dbReference>
<keyword evidence="7" id="KW-0807">Transducer</keyword>
<dbReference type="Pfam" id="PF00015">
    <property type="entry name" value="MCPsignal"/>
    <property type="match status" value="1"/>
</dbReference>
<dbReference type="Gene3D" id="3.30.450.20">
    <property type="entry name" value="PAS domain"/>
    <property type="match status" value="1"/>
</dbReference>
<keyword evidence="2" id="KW-1003">Cell membrane</keyword>
<reference evidence="13" key="1">
    <citation type="submission" date="2016-10" db="EMBL/GenBank/DDBJ databases">
        <title>Sequence of Gallionella enrichment culture.</title>
        <authorList>
            <person name="Poehlein A."/>
            <person name="Muehling M."/>
            <person name="Daniel R."/>
        </authorList>
    </citation>
    <scope>NUCLEOTIDE SEQUENCE</scope>
</reference>
<proteinExistence type="inferred from homology"/>
<dbReference type="GO" id="GO:0004888">
    <property type="term" value="F:transmembrane signaling receptor activity"/>
    <property type="evidence" value="ECO:0007669"/>
    <property type="project" value="InterPro"/>
</dbReference>
<dbReference type="PROSITE" id="PS50111">
    <property type="entry name" value="CHEMOTAXIS_TRANSDUC_2"/>
    <property type="match status" value="1"/>
</dbReference>
<evidence type="ECO:0000256" key="1">
    <source>
        <dbReference type="ARBA" id="ARBA00004429"/>
    </source>
</evidence>
<dbReference type="PRINTS" id="PR00260">
    <property type="entry name" value="CHEMTRNSDUCR"/>
</dbReference>
<dbReference type="InterPro" id="IPR003660">
    <property type="entry name" value="HAMP_dom"/>
</dbReference>
<evidence type="ECO:0000256" key="4">
    <source>
        <dbReference type="ARBA" id="ARBA00022692"/>
    </source>
</evidence>
<evidence type="ECO:0000256" key="6">
    <source>
        <dbReference type="ARBA" id="ARBA00023136"/>
    </source>
</evidence>
<dbReference type="InterPro" id="IPR000727">
    <property type="entry name" value="T_SNARE_dom"/>
</dbReference>
<dbReference type="GO" id="GO:0005886">
    <property type="term" value="C:plasma membrane"/>
    <property type="evidence" value="ECO:0007669"/>
    <property type="project" value="UniProtKB-SubCell"/>
</dbReference>
<comment type="subcellular location">
    <subcellularLocation>
        <location evidence="1">Cell inner membrane</location>
        <topology evidence="1">Multi-pass membrane protein</topology>
    </subcellularLocation>
</comment>
<comment type="similarity">
    <text evidence="8">Belongs to the methyl-accepting chemotaxis (MCP) protein family.</text>
</comment>
<keyword evidence="5 9" id="KW-1133">Transmembrane helix</keyword>
<evidence type="ECO:0000259" key="11">
    <source>
        <dbReference type="PROSITE" id="PS50192"/>
    </source>
</evidence>
<keyword evidence="3" id="KW-0997">Cell inner membrane</keyword>
<feature type="domain" description="Methyl-accepting transducer" evidence="10">
    <location>
        <begin position="306"/>
        <end position="542"/>
    </location>
</feature>
<keyword evidence="4 9" id="KW-0812">Transmembrane</keyword>
<name>A0A1J5RIE5_9ZZZZ</name>
<feature type="domain" description="T-SNARE coiled-coil homology" evidence="11">
    <location>
        <begin position="458"/>
        <end position="520"/>
    </location>
</feature>
<evidence type="ECO:0000256" key="8">
    <source>
        <dbReference type="ARBA" id="ARBA00029447"/>
    </source>
</evidence>
<evidence type="ECO:0000313" key="13">
    <source>
        <dbReference type="EMBL" id="OIQ95888.1"/>
    </source>
</evidence>
<feature type="transmembrane region" description="Helical" evidence="9">
    <location>
        <begin position="189"/>
        <end position="210"/>
    </location>
</feature>
<protein>
    <submittedName>
        <fullName evidence="13">Methyl-accepting chemotaxis protein 4</fullName>
    </submittedName>
</protein>
<dbReference type="GO" id="GO:0007165">
    <property type="term" value="P:signal transduction"/>
    <property type="evidence" value="ECO:0007669"/>
    <property type="project" value="UniProtKB-KW"/>
</dbReference>